<organism evidence="1 2">
    <name type="scientific">Agrococcus baldri</name>
    <dbReference type="NCBI Taxonomy" id="153730"/>
    <lineage>
        <taxon>Bacteria</taxon>
        <taxon>Bacillati</taxon>
        <taxon>Actinomycetota</taxon>
        <taxon>Actinomycetes</taxon>
        <taxon>Micrococcales</taxon>
        <taxon>Microbacteriaceae</taxon>
        <taxon>Agrococcus</taxon>
    </lineage>
</organism>
<dbReference type="Proteomes" id="UP000198506">
    <property type="component" value="Unassembled WGS sequence"/>
</dbReference>
<accession>A0AA94HMF9</accession>
<name>A0AA94HMF9_9MICO</name>
<sequence length="134" mass="14765">MLQARAFGSYDIYLELIAGLTGDAEGDRALLEQVATPEQVTWELDQRQQIAETGGRLDGRLQIESFAMLRDLDAMYAHVCHDVGDLRLLVAESGEVVGDGAPMRELLVGFVMVEDGRLLVSDVRQVAETERTCP</sequence>
<evidence type="ECO:0000313" key="1">
    <source>
        <dbReference type="EMBL" id="SFS11165.1"/>
    </source>
</evidence>
<dbReference type="AlphaFoldDB" id="A0AA94HMF9"/>
<evidence type="ECO:0000313" key="2">
    <source>
        <dbReference type="Proteomes" id="UP000198506"/>
    </source>
</evidence>
<proteinExistence type="predicted"/>
<gene>
    <name evidence="1" type="ORF">SAMN04487783_1527</name>
</gene>
<dbReference type="EMBL" id="FOZN01000002">
    <property type="protein sequence ID" value="SFS11165.1"/>
    <property type="molecule type" value="Genomic_DNA"/>
</dbReference>
<comment type="caution">
    <text evidence="1">The sequence shown here is derived from an EMBL/GenBank/DDBJ whole genome shotgun (WGS) entry which is preliminary data.</text>
</comment>
<reference evidence="1 2" key="1">
    <citation type="submission" date="2016-10" db="EMBL/GenBank/DDBJ databases">
        <authorList>
            <person name="Varghese N."/>
            <person name="Submissions S."/>
        </authorList>
    </citation>
    <scope>NUCLEOTIDE SEQUENCE [LARGE SCALE GENOMIC DNA]</scope>
    <source>
        <strain evidence="1 2">IAM 15147</strain>
    </source>
</reference>
<protein>
    <submittedName>
        <fullName evidence="1">Uncharacterized protein</fullName>
    </submittedName>
</protein>
<keyword evidence="2" id="KW-1185">Reference proteome</keyword>